<gene>
    <name evidence="8" type="ORF">OKIOD_LOCUS1933</name>
</gene>
<dbReference type="SUPFAM" id="SSF53335">
    <property type="entry name" value="S-adenosyl-L-methionine-dependent methyltransferases"/>
    <property type="match status" value="1"/>
</dbReference>
<evidence type="ECO:0000313" key="8">
    <source>
        <dbReference type="EMBL" id="CAG5083421.1"/>
    </source>
</evidence>
<dbReference type="PANTHER" id="PTHR13600:SF33">
    <property type="entry name" value="LEUCINE CARBOXYL METHYLTRANSFERASE 1"/>
    <property type="match status" value="1"/>
</dbReference>
<dbReference type="PANTHER" id="PTHR13600">
    <property type="entry name" value="LEUCINE CARBOXYL METHYLTRANSFERASE"/>
    <property type="match status" value="1"/>
</dbReference>
<comment type="catalytic activity">
    <reaction evidence="1 7">
        <text>[phosphatase 2A protein]-C-terminal L-leucine + S-adenosyl-L-methionine = [phosphatase 2A protein]-C-terminal L-leucine methyl ester + S-adenosyl-L-homocysteine</text>
        <dbReference type="Rhea" id="RHEA:48544"/>
        <dbReference type="Rhea" id="RHEA-COMP:12134"/>
        <dbReference type="Rhea" id="RHEA-COMP:12135"/>
        <dbReference type="ChEBI" id="CHEBI:57856"/>
        <dbReference type="ChEBI" id="CHEBI:59789"/>
        <dbReference type="ChEBI" id="CHEBI:90516"/>
        <dbReference type="ChEBI" id="CHEBI:90517"/>
        <dbReference type="EC" id="2.1.1.233"/>
    </reaction>
</comment>
<evidence type="ECO:0000313" key="9">
    <source>
        <dbReference type="Proteomes" id="UP001158576"/>
    </source>
</evidence>
<keyword evidence="6 7" id="KW-0949">S-adenosyl-L-methionine</keyword>
<dbReference type="InterPro" id="IPR029063">
    <property type="entry name" value="SAM-dependent_MTases_sf"/>
</dbReference>
<evidence type="ECO:0000256" key="1">
    <source>
        <dbReference type="ARBA" id="ARBA00000724"/>
    </source>
</evidence>
<dbReference type="InterPro" id="IPR016651">
    <property type="entry name" value="LCMT1"/>
</dbReference>
<organism evidence="8 9">
    <name type="scientific">Oikopleura dioica</name>
    <name type="common">Tunicate</name>
    <dbReference type="NCBI Taxonomy" id="34765"/>
    <lineage>
        <taxon>Eukaryota</taxon>
        <taxon>Metazoa</taxon>
        <taxon>Chordata</taxon>
        <taxon>Tunicata</taxon>
        <taxon>Appendicularia</taxon>
        <taxon>Copelata</taxon>
        <taxon>Oikopleuridae</taxon>
        <taxon>Oikopleura</taxon>
    </lineage>
</organism>
<comment type="function">
    <text evidence="2 7">Methylates the carboxyl group of the C-terminal leucine residue of protein phosphatase 2A catalytic subunits to form alpha-leucine ester residues.</text>
</comment>
<evidence type="ECO:0000256" key="4">
    <source>
        <dbReference type="ARBA" id="ARBA00022603"/>
    </source>
</evidence>
<keyword evidence="5 7" id="KW-0808">Transferase</keyword>
<proteinExistence type="inferred from homology"/>
<comment type="similarity">
    <text evidence="3 7">Belongs to the methyltransferase superfamily. LCMT family.</text>
</comment>
<accession>A0ABN7RQ96</accession>
<dbReference type="PIRSF" id="PIRSF016305">
    <property type="entry name" value="LCM_mtfrase"/>
    <property type="match status" value="1"/>
</dbReference>
<dbReference type="Pfam" id="PF04072">
    <property type="entry name" value="LCM"/>
    <property type="match status" value="1"/>
</dbReference>
<sequence>MSEEAIQATAVDAISCKIYAVKHGYYEDDALLKLLSRGTDTERKSPEIARGTWARVQGTRQELRRFYEKNASRRKVVINCGAGFDTTFWWAKSEGLFKDGEDLWFDLDMEAVVRQRIRRLRMPAAKSLVSSLQNLKITDSKLASDAYQIRVLDMKRSEESAKLIEEIKEEYQIDDQTDVCLIFECVLVYMPTETSGRFLKAAADDFENLKVISYEQLNLNDRFGTVMLENLVQRGCGLDGIDACLSKATQIQRFERVGFRHVDSLRHHNSGEIER</sequence>
<dbReference type="InterPro" id="IPR007213">
    <property type="entry name" value="Ppm1/Ppm2/Tcmp"/>
</dbReference>
<dbReference type="EC" id="2.1.1.233" evidence="7"/>
<evidence type="ECO:0000256" key="5">
    <source>
        <dbReference type="ARBA" id="ARBA00022679"/>
    </source>
</evidence>
<evidence type="ECO:0000256" key="2">
    <source>
        <dbReference type="ARBA" id="ARBA00003455"/>
    </source>
</evidence>
<evidence type="ECO:0000256" key="6">
    <source>
        <dbReference type="ARBA" id="ARBA00022691"/>
    </source>
</evidence>
<protein>
    <recommendedName>
        <fullName evidence="7">Leucine carboxyl methyltransferase 1</fullName>
        <ecNumber evidence="7">2.1.1.233</ecNumber>
    </recommendedName>
</protein>
<evidence type="ECO:0000256" key="7">
    <source>
        <dbReference type="PIRNR" id="PIRNR016305"/>
    </source>
</evidence>
<keyword evidence="9" id="KW-1185">Reference proteome</keyword>
<dbReference type="EMBL" id="OU015568">
    <property type="protein sequence ID" value="CAG5083421.1"/>
    <property type="molecule type" value="Genomic_DNA"/>
</dbReference>
<reference evidence="8 9" key="1">
    <citation type="submission" date="2021-04" db="EMBL/GenBank/DDBJ databases">
        <authorList>
            <person name="Bliznina A."/>
        </authorList>
    </citation>
    <scope>NUCLEOTIDE SEQUENCE [LARGE SCALE GENOMIC DNA]</scope>
</reference>
<dbReference type="Proteomes" id="UP001158576">
    <property type="component" value="Chromosome PAR"/>
</dbReference>
<evidence type="ECO:0000256" key="3">
    <source>
        <dbReference type="ARBA" id="ARBA00010703"/>
    </source>
</evidence>
<name>A0ABN7RQ96_OIKDI</name>
<dbReference type="Gene3D" id="3.40.50.150">
    <property type="entry name" value="Vaccinia Virus protein VP39"/>
    <property type="match status" value="1"/>
</dbReference>
<keyword evidence="4 7" id="KW-0489">Methyltransferase</keyword>